<gene>
    <name evidence="2" type="ORF">Ari01nite_81880</name>
</gene>
<sequence length="389" mass="43232">MRKTLSWPVALIATVAIGLTVAPVPAASAAPVAASTTTERDRKLRERIAQLLPANHRARIAALEDRLNVTDGDLRELAENVIDPDDYVCEDTELFRWLDASIADWTADDVENVLLVLTLNLVFLDALLFPEPARERFFGMDGEYTGKLQRSFRTMKRFWDIDGSGIELVPAHGSVLLDTARMTRLLTLALELPEAEAAEVAAALAVIVDQPQYDHGDHPLFTFNAFAYDSLGEEIPGVGVPTNKVLMGDGMLEGFRAIGLSDVAPNAVLGHEYGHHIQFQRNLFESPLTGPEATRRTELMADSFGSYYVSHRKGDNLRWHRSRKVLETFYNIGDCFFEDPNHHGTPNQRMRAADWGADLAVRSRGVHPTLKFARLFEKKLPVFVAPDAG</sequence>
<organism evidence="2 3">
    <name type="scientific">Paractinoplanes rishiriensis</name>
    <dbReference type="NCBI Taxonomy" id="1050105"/>
    <lineage>
        <taxon>Bacteria</taxon>
        <taxon>Bacillati</taxon>
        <taxon>Actinomycetota</taxon>
        <taxon>Actinomycetes</taxon>
        <taxon>Micromonosporales</taxon>
        <taxon>Micromonosporaceae</taxon>
        <taxon>Paractinoplanes</taxon>
    </lineage>
</organism>
<name>A0A919K5X5_9ACTN</name>
<feature type="chain" id="PRO_5038360105" evidence="1">
    <location>
        <begin position="27"/>
        <end position="389"/>
    </location>
</feature>
<accession>A0A919K5X5</accession>
<keyword evidence="1" id="KW-0732">Signal</keyword>
<dbReference type="RefSeq" id="WP_203788806.1">
    <property type="nucleotide sequence ID" value="NZ_BOMV01000089.1"/>
</dbReference>
<comment type="caution">
    <text evidence="2">The sequence shown here is derived from an EMBL/GenBank/DDBJ whole genome shotgun (WGS) entry which is preliminary data.</text>
</comment>
<proteinExistence type="predicted"/>
<keyword evidence="3" id="KW-1185">Reference proteome</keyword>
<dbReference type="AlphaFoldDB" id="A0A919K5X5"/>
<evidence type="ECO:0000256" key="1">
    <source>
        <dbReference type="SAM" id="SignalP"/>
    </source>
</evidence>
<evidence type="ECO:0000313" key="3">
    <source>
        <dbReference type="Proteomes" id="UP000636960"/>
    </source>
</evidence>
<protein>
    <submittedName>
        <fullName evidence="2">Uncharacterized protein</fullName>
    </submittedName>
</protein>
<reference evidence="2" key="1">
    <citation type="submission" date="2021-01" db="EMBL/GenBank/DDBJ databases">
        <title>Whole genome shotgun sequence of Actinoplanes rishiriensis NBRC 108556.</title>
        <authorList>
            <person name="Komaki H."/>
            <person name="Tamura T."/>
        </authorList>
    </citation>
    <scope>NUCLEOTIDE SEQUENCE</scope>
    <source>
        <strain evidence="2">NBRC 108556</strain>
    </source>
</reference>
<dbReference type="Proteomes" id="UP000636960">
    <property type="component" value="Unassembled WGS sequence"/>
</dbReference>
<evidence type="ECO:0000313" key="2">
    <source>
        <dbReference type="EMBL" id="GIF00724.1"/>
    </source>
</evidence>
<dbReference type="EMBL" id="BOMV01000089">
    <property type="protein sequence ID" value="GIF00724.1"/>
    <property type="molecule type" value="Genomic_DNA"/>
</dbReference>
<feature type="signal peptide" evidence="1">
    <location>
        <begin position="1"/>
        <end position="26"/>
    </location>
</feature>